<reference evidence="1 2" key="1">
    <citation type="submission" date="2018-06" db="EMBL/GenBank/DDBJ databases">
        <authorList>
            <consortium name="Pathogen Informatics"/>
            <person name="Doyle S."/>
        </authorList>
    </citation>
    <scope>NUCLEOTIDE SEQUENCE [LARGE SCALE GENOMIC DNA]</scope>
    <source>
        <strain evidence="1 2">NCTC7688</strain>
    </source>
</reference>
<evidence type="ECO:0000313" key="2">
    <source>
        <dbReference type="Proteomes" id="UP000254707"/>
    </source>
</evidence>
<organism evidence="1 2">
    <name type="scientific">Staphylococcus saprophyticus</name>
    <dbReference type="NCBI Taxonomy" id="29385"/>
    <lineage>
        <taxon>Bacteria</taxon>
        <taxon>Bacillati</taxon>
        <taxon>Bacillota</taxon>
        <taxon>Bacilli</taxon>
        <taxon>Bacillales</taxon>
        <taxon>Staphylococcaceae</taxon>
        <taxon>Staphylococcus</taxon>
    </lineage>
</organism>
<dbReference type="AlphaFoldDB" id="A0A380HT73"/>
<dbReference type="RefSeq" id="WP_115340764.1">
    <property type="nucleotide sequence ID" value="NZ_UHED01000001.1"/>
</dbReference>
<proteinExistence type="predicted"/>
<sequence length="140" mass="16827">MERYNYFENVLKVIDKIDEYEWSPIILNKILPKNIVEVISYYDTVIKESDSNELGLAFVQYEYDFWLDENDNTVSSDYALIFFIKYKENEILRPLLFMDSKEYNTFLYENDKDFSNYSLADVIRKITEIDVDLDDLFKGI</sequence>
<protein>
    <submittedName>
        <fullName evidence="1">Uncharacterized protein</fullName>
    </submittedName>
</protein>
<dbReference type="EMBL" id="UHED01000001">
    <property type="protein sequence ID" value="SUM84964.1"/>
    <property type="molecule type" value="Genomic_DNA"/>
</dbReference>
<evidence type="ECO:0000313" key="1">
    <source>
        <dbReference type="EMBL" id="SUM84964.1"/>
    </source>
</evidence>
<gene>
    <name evidence="1" type="ORF">NCTC7688_02778</name>
</gene>
<accession>A0A380HT73</accession>
<name>A0A380HT73_STASA</name>
<dbReference type="Proteomes" id="UP000254707">
    <property type="component" value="Unassembled WGS sequence"/>
</dbReference>